<dbReference type="InterPro" id="IPR000923">
    <property type="entry name" value="BlueCu_1"/>
</dbReference>
<dbReference type="PANTHER" id="PTHR34883">
    <property type="entry name" value="SERINE-RICH PROTEIN, PUTATIVE-RELATED-RELATED"/>
    <property type="match status" value="1"/>
</dbReference>
<accession>A0AAD5XRC8</accession>
<dbReference type="AlphaFoldDB" id="A0AAD5XRC8"/>
<feature type="domain" description="Phytocyanin" evidence="4">
    <location>
        <begin position="292"/>
        <end position="386"/>
    </location>
</feature>
<evidence type="ECO:0000256" key="1">
    <source>
        <dbReference type="ARBA" id="ARBA00022723"/>
    </source>
</evidence>
<evidence type="ECO:0000313" key="5">
    <source>
        <dbReference type="EMBL" id="KAJ3185181.1"/>
    </source>
</evidence>
<dbReference type="Proteomes" id="UP001212152">
    <property type="component" value="Unassembled WGS sequence"/>
</dbReference>
<dbReference type="PANTHER" id="PTHR34883:SF15">
    <property type="entry name" value="EXTRACELLULAR SERINE-RICH PROTEIN"/>
    <property type="match status" value="1"/>
</dbReference>
<keyword evidence="1" id="KW-0479">Metal-binding</keyword>
<keyword evidence="2" id="KW-0186">Copper</keyword>
<name>A0AAD5XRC8_9FUNG</name>
<dbReference type="PROSITE" id="PS51485">
    <property type="entry name" value="PHYTOCYANIN"/>
    <property type="match status" value="1"/>
</dbReference>
<evidence type="ECO:0000313" key="6">
    <source>
        <dbReference type="Proteomes" id="UP001212152"/>
    </source>
</evidence>
<evidence type="ECO:0000259" key="4">
    <source>
        <dbReference type="PROSITE" id="PS51485"/>
    </source>
</evidence>
<proteinExistence type="predicted"/>
<organism evidence="5 6">
    <name type="scientific">Geranomyces variabilis</name>
    <dbReference type="NCBI Taxonomy" id="109894"/>
    <lineage>
        <taxon>Eukaryota</taxon>
        <taxon>Fungi</taxon>
        <taxon>Fungi incertae sedis</taxon>
        <taxon>Chytridiomycota</taxon>
        <taxon>Chytridiomycota incertae sedis</taxon>
        <taxon>Chytridiomycetes</taxon>
        <taxon>Spizellomycetales</taxon>
        <taxon>Powellomycetaceae</taxon>
        <taxon>Geranomyces</taxon>
    </lineage>
</organism>
<keyword evidence="6" id="KW-1185">Reference proteome</keyword>
<feature type="signal peptide" evidence="3">
    <location>
        <begin position="1"/>
        <end position="20"/>
    </location>
</feature>
<dbReference type="GO" id="GO:0009055">
    <property type="term" value="F:electron transfer activity"/>
    <property type="evidence" value="ECO:0007669"/>
    <property type="project" value="InterPro"/>
</dbReference>
<feature type="chain" id="PRO_5042223908" description="Phytocyanin domain-containing protein" evidence="3">
    <location>
        <begin position="21"/>
        <end position="430"/>
    </location>
</feature>
<dbReference type="EMBL" id="JADGJQ010000002">
    <property type="protein sequence ID" value="KAJ3185181.1"/>
    <property type="molecule type" value="Genomic_DNA"/>
</dbReference>
<keyword evidence="3" id="KW-0732">Signal</keyword>
<dbReference type="Pfam" id="PF00127">
    <property type="entry name" value="Copper-bind"/>
    <property type="match status" value="2"/>
</dbReference>
<dbReference type="GO" id="GO:0005507">
    <property type="term" value="F:copper ion binding"/>
    <property type="evidence" value="ECO:0007669"/>
    <property type="project" value="InterPro"/>
</dbReference>
<dbReference type="Gene3D" id="2.60.40.420">
    <property type="entry name" value="Cupredoxins - blue copper proteins"/>
    <property type="match status" value="3"/>
</dbReference>
<sequence length="430" mass="42642">MKFAPSAAAALLAYASAVLAQVTHEVTVAPGKTQTYAPPSLQIAVGDTVHFTWAGGPHTVTQMGLNGDPCGVLPGGIDSAKQNATATLGLKFNTAGNRLFGCTVAQHCKNGMQLAIDVLAAGATPSSAPAATSAAASATAVASAPAASATPAYPATTTPTPAAAGATTMGSGTMTDPVIVTVGDGGLTFTPRDIMVKTGSWVEWKFASGPHSVHQVAMNGTCNVQPNGFGTAASMMAGGTFMQQFNTTGTNWYICTVGQHCQKGMTGSVTVSDTGLATAPGAAGAAAAPTTHTILVGQSGLSFTPAALTINQGDTVNWQFLGTHNVKQTASADSCDPLAGGFASTNTDAGGSFNRTFTTESGKVWYVCTYQGHCGQGMKAVITVNAPGGAAANGTATPAPAAGSSATGIQSNAPFVAVFASLLAGSMLVL</sequence>
<protein>
    <recommendedName>
        <fullName evidence="4">Phytocyanin domain-containing protein</fullName>
    </recommendedName>
</protein>
<dbReference type="CDD" id="cd00920">
    <property type="entry name" value="Cupredoxin"/>
    <property type="match status" value="1"/>
</dbReference>
<evidence type="ECO:0000256" key="2">
    <source>
        <dbReference type="ARBA" id="ARBA00023008"/>
    </source>
</evidence>
<dbReference type="InterPro" id="IPR003245">
    <property type="entry name" value="Phytocyanin_dom"/>
</dbReference>
<dbReference type="InterPro" id="IPR052953">
    <property type="entry name" value="Ser-rich/MCO-related"/>
</dbReference>
<dbReference type="InterPro" id="IPR008972">
    <property type="entry name" value="Cupredoxin"/>
</dbReference>
<reference evidence="5" key="1">
    <citation type="submission" date="2020-05" db="EMBL/GenBank/DDBJ databases">
        <title>Phylogenomic resolution of chytrid fungi.</title>
        <authorList>
            <person name="Stajich J.E."/>
            <person name="Amses K."/>
            <person name="Simmons R."/>
            <person name="Seto K."/>
            <person name="Myers J."/>
            <person name="Bonds A."/>
            <person name="Quandt C.A."/>
            <person name="Barry K."/>
            <person name="Liu P."/>
            <person name="Grigoriev I."/>
            <person name="Longcore J.E."/>
            <person name="James T.Y."/>
        </authorList>
    </citation>
    <scope>NUCLEOTIDE SEQUENCE</scope>
    <source>
        <strain evidence="5">JEL0379</strain>
    </source>
</reference>
<comment type="caution">
    <text evidence="5">The sequence shown here is derived from an EMBL/GenBank/DDBJ whole genome shotgun (WGS) entry which is preliminary data.</text>
</comment>
<evidence type="ECO:0000256" key="3">
    <source>
        <dbReference type="SAM" id="SignalP"/>
    </source>
</evidence>
<gene>
    <name evidence="5" type="ORF">HDU87_002748</name>
</gene>
<dbReference type="SUPFAM" id="SSF49503">
    <property type="entry name" value="Cupredoxins"/>
    <property type="match status" value="3"/>
</dbReference>